<dbReference type="Pfam" id="PF03793">
    <property type="entry name" value="PASTA"/>
    <property type="match status" value="1"/>
</dbReference>
<dbReference type="EMBL" id="BAAAQX010000041">
    <property type="protein sequence ID" value="GAA2214467.1"/>
    <property type="molecule type" value="Genomic_DNA"/>
</dbReference>
<dbReference type="InterPro" id="IPR008999">
    <property type="entry name" value="Actin-crosslinking"/>
</dbReference>
<protein>
    <recommendedName>
        <fullName evidence="6">PASTA domain-containing protein</fullName>
    </recommendedName>
</protein>
<dbReference type="CDD" id="cd00257">
    <property type="entry name" value="beta-trefoil_FSCN-like"/>
    <property type="match status" value="1"/>
</dbReference>
<dbReference type="CDD" id="cd06577">
    <property type="entry name" value="PASTA_pknB"/>
    <property type="match status" value="1"/>
</dbReference>
<accession>A0ABN3CY74</accession>
<proteinExistence type="predicted"/>
<dbReference type="Pfam" id="PF25490">
    <property type="entry name" value="DUF7910"/>
    <property type="match status" value="1"/>
</dbReference>
<dbReference type="InterPro" id="IPR005543">
    <property type="entry name" value="PASTA_dom"/>
</dbReference>
<evidence type="ECO:0000259" key="2">
    <source>
        <dbReference type="Pfam" id="PF03793"/>
    </source>
</evidence>
<evidence type="ECO:0000259" key="3">
    <source>
        <dbReference type="Pfam" id="PF25490"/>
    </source>
</evidence>
<dbReference type="PROSITE" id="PS51318">
    <property type="entry name" value="TAT"/>
    <property type="match status" value="1"/>
</dbReference>
<keyword evidence="5" id="KW-1185">Reference proteome</keyword>
<evidence type="ECO:0000313" key="5">
    <source>
        <dbReference type="Proteomes" id="UP001499843"/>
    </source>
</evidence>
<comment type="caution">
    <text evidence="4">The sequence shown here is derived from an EMBL/GenBank/DDBJ whole genome shotgun (WGS) entry which is preliminary data.</text>
</comment>
<keyword evidence="1" id="KW-0732">Signal</keyword>
<reference evidence="4 5" key="1">
    <citation type="journal article" date="2019" name="Int. J. Syst. Evol. Microbiol.">
        <title>The Global Catalogue of Microorganisms (GCM) 10K type strain sequencing project: providing services to taxonomists for standard genome sequencing and annotation.</title>
        <authorList>
            <consortium name="The Broad Institute Genomics Platform"/>
            <consortium name="The Broad Institute Genome Sequencing Center for Infectious Disease"/>
            <person name="Wu L."/>
            <person name="Ma J."/>
        </authorList>
    </citation>
    <scope>NUCLEOTIDE SEQUENCE [LARGE SCALE GENOMIC DNA]</scope>
    <source>
        <strain evidence="4 5">JCM 16114</strain>
    </source>
</reference>
<feature type="domain" description="DUF7910" evidence="3">
    <location>
        <begin position="39"/>
        <end position="155"/>
    </location>
</feature>
<dbReference type="Proteomes" id="UP001499843">
    <property type="component" value="Unassembled WGS sequence"/>
</dbReference>
<dbReference type="RefSeq" id="WP_344492056.1">
    <property type="nucleotide sequence ID" value="NZ_BAAAQX010000041.1"/>
</dbReference>
<evidence type="ECO:0000256" key="1">
    <source>
        <dbReference type="SAM" id="SignalP"/>
    </source>
</evidence>
<dbReference type="SUPFAM" id="SSF50405">
    <property type="entry name" value="Actin-crosslinking proteins"/>
    <property type="match status" value="1"/>
</dbReference>
<evidence type="ECO:0000313" key="4">
    <source>
        <dbReference type="EMBL" id="GAA2214467.1"/>
    </source>
</evidence>
<dbReference type="InterPro" id="IPR006311">
    <property type="entry name" value="TAT_signal"/>
</dbReference>
<name>A0ABN3CY74_9ACTN</name>
<sequence length="253" mass="25973">MNLRRVFGVIAATVLAAAGLAGLTQPASAAMALPFATPTTCTFKTFNTGNFLTAVGGGGRTTDVIHSDATVARSWERFTLVDAGDGVHFGIKTVTGHFLTAVGGGGRTTDVVHTNATVLQAWEKFALIRQGGDGFAIQTVNGRFLTAVGGGGRITDVIHSDATLVQAWEIFRVQCGLTTVPNVQSFDDASAQQAIVAAGLTVGAVTFDNTCKDVFGTVLFSTPSAGTTVPLGSAVNLRESSGVDGQGRPCVIP</sequence>
<dbReference type="Gene3D" id="3.30.10.20">
    <property type="match status" value="1"/>
</dbReference>
<organism evidence="4 5">
    <name type="scientific">Nonomuraea monospora</name>
    <dbReference type="NCBI Taxonomy" id="568818"/>
    <lineage>
        <taxon>Bacteria</taxon>
        <taxon>Bacillati</taxon>
        <taxon>Actinomycetota</taxon>
        <taxon>Actinomycetes</taxon>
        <taxon>Streptosporangiales</taxon>
        <taxon>Streptosporangiaceae</taxon>
        <taxon>Nonomuraea</taxon>
    </lineage>
</organism>
<gene>
    <name evidence="4" type="ORF">GCM10009850_099320</name>
</gene>
<feature type="chain" id="PRO_5045194576" description="PASTA domain-containing protein" evidence="1">
    <location>
        <begin position="30"/>
        <end position="253"/>
    </location>
</feature>
<feature type="domain" description="PASTA" evidence="2">
    <location>
        <begin position="179"/>
        <end position="238"/>
    </location>
</feature>
<dbReference type="InterPro" id="IPR057232">
    <property type="entry name" value="DUF7910"/>
</dbReference>
<feature type="signal peptide" evidence="1">
    <location>
        <begin position="1"/>
        <end position="29"/>
    </location>
</feature>
<dbReference type="Gene3D" id="2.80.10.50">
    <property type="match status" value="1"/>
</dbReference>
<evidence type="ECO:0008006" key="6">
    <source>
        <dbReference type="Google" id="ProtNLM"/>
    </source>
</evidence>